<gene>
    <name evidence="1" type="ORF">GCM10009839_93700</name>
</gene>
<organism evidence="1 2">
    <name type="scientific">Catenulispora yoronensis</name>
    <dbReference type="NCBI Taxonomy" id="450799"/>
    <lineage>
        <taxon>Bacteria</taxon>
        <taxon>Bacillati</taxon>
        <taxon>Actinomycetota</taxon>
        <taxon>Actinomycetes</taxon>
        <taxon>Catenulisporales</taxon>
        <taxon>Catenulisporaceae</taxon>
        <taxon>Catenulispora</taxon>
    </lineage>
</organism>
<evidence type="ECO:0000313" key="1">
    <source>
        <dbReference type="EMBL" id="GAA2067115.1"/>
    </source>
</evidence>
<evidence type="ECO:0000313" key="2">
    <source>
        <dbReference type="Proteomes" id="UP001500751"/>
    </source>
</evidence>
<keyword evidence="2" id="KW-1185">Reference proteome</keyword>
<sequence>MPARPDGAVAGDSVVVSLTKRSFLVADPRGLQPRRVRGQVLVVLSSVEFGTEVALQGVRA</sequence>
<proteinExistence type="predicted"/>
<protein>
    <submittedName>
        <fullName evidence="1">Uncharacterized protein</fullName>
    </submittedName>
</protein>
<name>A0ABN2VNA7_9ACTN</name>
<accession>A0ABN2VNA7</accession>
<comment type="caution">
    <text evidence="1">The sequence shown here is derived from an EMBL/GenBank/DDBJ whole genome shotgun (WGS) entry which is preliminary data.</text>
</comment>
<reference evidence="2" key="1">
    <citation type="journal article" date="2019" name="Int. J. Syst. Evol. Microbiol.">
        <title>The Global Catalogue of Microorganisms (GCM) 10K type strain sequencing project: providing services to taxonomists for standard genome sequencing and annotation.</title>
        <authorList>
            <consortium name="The Broad Institute Genomics Platform"/>
            <consortium name="The Broad Institute Genome Sequencing Center for Infectious Disease"/>
            <person name="Wu L."/>
            <person name="Ma J."/>
        </authorList>
    </citation>
    <scope>NUCLEOTIDE SEQUENCE [LARGE SCALE GENOMIC DNA]</scope>
    <source>
        <strain evidence="2">JCM 16014</strain>
    </source>
</reference>
<dbReference type="Proteomes" id="UP001500751">
    <property type="component" value="Unassembled WGS sequence"/>
</dbReference>
<dbReference type="EMBL" id="BAAAQN010000118">
    <property type="protein sequence ID" value="GAA2067115.1"/>
    <property type="molecule type" value="Genomic_DNA"/>
</dbReference>